<dbReference type="PANTHER" id="PTHR31723:SF10">
    <property type="entry name" value="PATHOGEN-RELATED PROTEIN"/>
    <property type="match status" value="1"/>
</dbReference>
<sequence>MATQETPGNTNDAPRSEETSAPTATAIPDFLLSPNAIFKDEGVAWRYGKAPDYSKTRKVWEEGRSMHHAPGSMEEFVENLVKNWEVEASFKPRLADWRTINHEKYSFAMAGGPPQSAEHMIKVGTYNGIIAPNEYYSPANSDFASSHKTFKRMMPTFAWEVLEIYSPPPRVAFRWRHWGTMKNDYVGFNDKGEKVTAKAHGGQIDIQGVTVASVDEKFRLCDLQTWMDPLEMFRQIAPQGVVNKEVMNRKVDMETALDMGPDGNGKASSVAGHGKEKGHHSPDAAPEATIIQAKHESNATGLAADAYIPHQGTSADRSHEGHSDEMDVQFHDAQESQHPAAAIMSCPRTGARAIIATAATHGAQAPVVQPASTYQEVKARLPADQPTSSEHQPEQTRSDDDDDDDYDDDHKLPRSIYTSAVNGREEPSAAPQAEDVAVARDLVDSHVEQAAEQVHPQQPKDAEQLVQPAPGEAVVAAASSEETRATHEEMSRVTPGECPVLMNRE</sequence>
<dbReference type="EMBL" id="CAVMBE010000009">
    <property type="protein sequence ID" value="CAK3888350.1"/>
    <property type="molecule type" value="Genomic_DNA"/>
</dbReference>
<feature type="region of interest" description="Disordered" evidence="1">
    <location>
        <begin position="471"/>
        <end position="505"/>
    </location>
</feature>
<dbReference type="SUPFAM" id="SSF54427">
    <property type="entry name" value="NTF2-like"/>
    <property type="match status" value="1"/>
</dbReference>
<accession>A0AAI8YUJ9</accession>
<dbReference type="InterPro" id="IPR032710">
    <property type="entry name" value="NTF2-like_dom_sf"/>
</dbReference>
<gene>
    <name evidence="2" type="ORF">LECACI_7A002264</name>
</gene>
<evidence type="ECO:0000256" key="1">
    <source>
        <dbReference type="SAM" id="MobiDB-lite"/>
    </source>
</evidence>
<organism evidence="2 3">
    <name type="scientific">Lecanosticta acicola</name>
    <dbReference type="NCBI Taxonomy" id="111012"/>
    <lineage>
        <taxon>Eukaryota</taxon>
        <taxon>Fungi</taxon>
        <taxon>Dikarya</taxon>
        <taxon>Ascomycota</taxon>
        <taxon>Pezizomycotina</taxon>
        <taxon>Dothideomycetes</taxon>
        <taxon>Dothideomycetidae</taxon>
        <taxon>Mycosphaerellales</taxon>
        <taxon>Mycosphaerellaceae</taxon>
        <taxon>Lecanosticta</taxon>
    </lineage>
</organism>
<feature type="compositionally biased region" description="Basic and acidic residues" evidence="1">
    <location>
        <begin position="273"/>
        <end position="282"/>
    </location>
</feature>
<evidence type="ECO:0000313" key="3">
    <source>
        <dbReference type="Proteomes" id="UP001296104"/>
    </source>
</evidence>
<feature type="region of interest" description="Disordered" evidence="1">
    <location>
        <begin position="255"/>
        <end position="283"/>
    </location>
</feature>
<dbReference type="Gene3D" id="3.10.450.50">
    <property type="match status" value="1"/>
</dbReference>
<dbReference type="AlphaFoldDB" id="A0AAI8YUJ9"/>
<keyword evidence="3" id="KW-1185">Reference proteome</keyword>
<reference evidence="2" key="1">
    <citation type="submission" date="2023-11" db="EMBL/GenBank/DDBJ databases">
        <authorList>
            <person name="Alioto T."/>
            <person name="Alioto T."/>
            <person name="Gomez Garrido J."/>
        </authorList>
    </citation>
    <scope>NUCLEOTIDE SEQUENCE</scope>
</reference>
<dbReference type="InterPro" id="IPR053218">
    <property type="entry name" value="Pathogen-related_defense"/>
</dbReference>
<feature type="compositionally biased region" description="Basic and acidic residues" evidence="1">
    <location>
        <begin position="481"/>
        <end position="491"/>
    </location>
</feature>
<feature type="region of interest" description="Disordered" evidence="1">
    <location>
        <begin position="1"/>
        <end position="26"/>
    </location>
</feature>
<evidence type="ECO:0000313" key="2">
    <source>
        <dbReference type="EMBL" id="CAK3888350.1"/>
    </source>
</evidence>
<name>A0AAI8YUJ9_9PEZI</name>
<dbReference type="Proteomes" id="UP001296104">
    <property type="component" value="Unassembled WGS sequence"/>
</dbReference>
<protein>
    <recommendedName>
        <fullName evidence="4">Pathogen-related protein</fullName>
    </recommendedName>
</protein>
<proteinExistence type="predicted"/>
<feature type="compositionally biased region" description="Polar residues" evidence="1">
    <location>
        <begin position="1"/>
        <end position="23"/>
    </location>
</feature>
<dbReference type="PANTHER" id="PTHR31723">
    <property type="entry name" value="PATHOGENESIS-RELATED FAMILY PROTEIN"/>
    <property type="match status" value="1"/>
</dbReference>
<evidence type="ECO:0008006" key="4">
    <source>
        <dbReference type="Google" id="ProtNLM"/>
    </source>
</evidence>
<comment type="caution">
    <text evidence="2">The sequence shown here is derived from an EMBL/GenBank/DDBJ whole genome shotgun (WGS) entry which is preliminary data.</text>
</comment>
<feature type="region of interest" description="Disordered" evidence="1">
    <location>
        <begin position="380"/>
        <end position="412"/>
    </location>
</feature>